<sequence length="1111" mass="129866">MEPSKDSFSTGGELGSDVTRRVTRTVVTRTNYGTSGGDTNLALGPSVTGDASFFDSTDVMSADVLLSSSEVHSSSVSTAQLDRAHDDLSSFKRRIDANTEEQREHADVMASLQRKVEEYRRRIADIESEIANRRSDDRVTFNITEIGGETWTPEVKVVGAEYELASRLDDERRKNEELRIVISQLQAEIQRLQQQYELNLRDKERSYQIRERNLAQYLSEEQKKMMDLWAELQQVRRQCADFKDQTERDLENQRNELAKVMRNVGGVARHLNLSVFEQSTEGGTVINQDAVLMEALKRFREQQAIPAGASVEDYNALMKKYEEAIERIVELESRCDGSPGKIAALEAELKRTRERLAESQDVLRKLHTLAKESVHTEVTKRTRSLSPSGHVVPSEVLRSVRYAIRTRDNELQQLQRKLKNAEMQVSEMVTRFESAEEARRRLEKQLSDSKREISIQIKAVEDATREVRRLEERLRASEAEKTVSESSCRKLEEEIRRLRIIIDQTDVDGVKKALEDAEVQNRLIEEEYKTRITELTHRIDGLVDDNKRLKGDLTTVKEKHRNLEIEYNTTLRKIDEKDLALRNLDDVRRDLVKDLENQRARFDALTSEFDHLQTNFDTTTKSTVAIEMTVKEIKQQRDEISKQRDDLARQLTDVMHKLEIEIRKREDVEKASLRHIGEIEKLKAEISEYESQLMMLRRHNDELDTQLKTSQAKITTLENSLTSAQKEITKLTELNSKLQMEKNEIMSLKQRVDVELDATKERVRKLELEIEKLKSENKALHDSEEKVKQAYKEEVNKVRQLERELQEAKAEIDELRSKFFFIFKICLTIFLSYFRRLNQLDQENKERLENALRTRSSGREMVWAESSNRIGFRFSDRSDTYESTHITEVRVKELGDKHRLDLERLENERDDLARRLQLLQDELAEKQRTIDRQQAEIDDLKHQYQAEIDRLKAELANLITKHQNELEDERDQHQREIEALKAAEDDLRNKISFLEKKLEEARNREKNLEKEIAEWEEKYNELNKELQRVREELEVVRIDAEKEIQRWKTEAHTAQTEIKNLEAANETLRSQLAAANDRANSLNKTINEQASKMRESKELCDSYEASDYFTI</sequence>
<dbReference type="PANTHER" id="PTHR23159">
    <property type="entry name" value="CENTROSOMAL PROTEIN 2"/>
    <property type="match status" value="1"/>
</dbReference>
<keyword evidence="1 2" id="KW-0175">Coiled coil</keyword>
<organism evidence="6">
    <name type="scientific">Toxocara canis</name>
    <name type="common">Canine roundworm</name>
    <dbReference type="NCBI Taxonomy" id="6265"/>
    <lineage>
        <taxon>Eukaryota</taxon>
        <taxon>Metazoa</taxon>
        <taxon>Ecdysozoa</taxon>
        <taxon>Nematoda</taxon>
        <taxon>Chromadorea</taxon>
        <taxon>Rhabditida</taxon>
        <taxon>Spirurina</taxon>
        <taxon>Ascaridomorpha</taxon>
        <taxon>Ascaridoidea</taxon>
        <taxon>Toxocaridae</taxon>
        <taxon>Toxocara</taxon>
    </lineage>
</organism>
<evidence type="ECO:0000256" key="3">
    <source>
        <dbReference type="SAM" id="MobiDB-lite"/>
    </source>
</evidence>
<feature type="coiled-coil region" evidence="2">
    <location>
        <begin position="404"/>
        <end position="818"/>
    </location>
</feature>
<feature type="coiled-coil region" evidence="2">
    <location>
        <begin position="102"/>
        <end position="136"/>
    </location>
</feature>
<evidence type="ECO:0000256" key="2">
    <source>
        <dbReference type="SAM" id="Coils"/>
    </source>
</evidence>
<feature type="domain" description="Rootletin-like coiled-coil" evidence="4">
    <location>
        <begin position="92"/>
        <end position="260"/>
    </location>
</feature>
<feature type="domain" description="PUMA/OVT1 coiled-coil region" evidence="5">
    <location>
        <begin position="409"/>
        <end position="482"/>
    </location>
</feature>
<evidence type="ECO:0000313" key="6">
    <source>
        <dbReference type="EMBL" id="VDM47468.1"/>
    </source>
</evidence>
<feature type="coiled-coil region" evidence="2">
    <location>
        <begin position="311"/>
        <end position="362"/>
    </location>
</feature>
<dbReference type="Gene3D" id="1.10.287.1490">
    <property type="match status" value="3"/>
</dbReference>
<feature type="region of interest" description="Disordered" evidence="3">
    <location>
        <begin position="1"/>
        <end position="22"/>
    </location>
</feature>
<dbReference type="Pfam" id="PF24423">
    <property type="entry name" value="OVT1"/>
    <property type="match status" value="1"/>
</dbReference>
<gene>
    <name evidence="6" type="ORF">TCNE_LOCUS16147</name>
</gene>
<feature type="coiled-coil region" evidence="2">
    <location>
        <begin position="168"/>
        <end position="202"/>
    </location>
</feature>
<dbReference type="EMBL" id="UYWY01023360">
    <property type="protein sequence ID" value="VDM47468.1"/>
    <property type="molecule type" value="Genomic_DNA"/>
</dbReference>
<proteinExistence type="predicted"/>
<accession>A0A3P7IIE9</accession>
<evidence type="ECO:0008006" key="7">
    <source>
        <dbReference type="Google" id="ProtNLM"/>
    </source>
</evidence>
<dbReference type="InterPro" id="IPR057531">
    <property type="entry name" value="PUMA/OVT1_CC"/>
</dbReference>
<evidence type="ECO:0000259" key="5">
    <source>
        <dbReference type="Pfam" id="PF24627"/>
    </source>
</evidence>
<dbReference type="InterPro" id="IPR055167">
    <property type="entry name" value="Rootletin-like_CC"/>
</dbReference>
<dbReference type="PANTHER" id="PTHR23159:SF31">
    <property type="entry name" value="CENTROSOME-ASSOCIATED PROTEIN CEP250 ISOFORM X1"/>
    <property type="match status" value="1"/>
</dbReference>
<dbReference type="AlphaFoldDB" id="A0A3P7IIE9"/>
<reference evidence="6" key="1">
    <citation type="submission" date="2018-11" db="EMBL/GenBank/DDBJ databases">
        <authorList>
            <consortium name="Pathogen Informatics"/>
        </authorList>
    </citation>
    <scope>NUCLEOTIDE SEQUENCE [LARGE SCALE GENOMIC DNA]</scope>
</reference>
<protein>
    <recommendedName>
        <fullName evidence="7">Spindle-and centromere-associated protein</fullName>
    </recommendedName>
</protein>
<evidence type="ECO:0000259" key="4">
    <source>
        <dbReference type="Pfam" id="PF15035"/>
    </source>
</evidence>
<feature type="compositionally biased region" description="Polar residues" evidence="3">
    <location>
        <begin position="1"/>
        <end position="10"/>
    </location>
</feature>
<evidence type="ECO:0000256" key="1">
    <source>
        <dbReference type="ARBA" id="ARBA00023054"/>
    </source>
</evidence>
<dbReference type="Pfam" id="PF15035">
    <property type="entry name" value="Rootletin"/>
    <property type="match status" value="1"/>
</dbReference>
<dbReference type="Pfam" id="PF24627">
    <property type="entry name" value="PUMA_CC"/>
    <property type="match status" value="1"/>
</dbReference>
<feature type="coiled-coil region" evidence="2">
    <location>
        <begin position="895"/>
        <end position="1092"/>
    </location>
</feature>
<name>A0A3P7IIE9_TOXCA</name>